<geneLocation type="plasmid" evidence="1">
    <name>pSFKW33</name>
</geneLocation>
<dbReference type="InterPro" id="IPR031451">
    <property type="entry name" value="MqsR_toxin"/>
</dbReference>
<evidence type="ECO:0000313" key="1">
    <source>
        <dbReference type="EMBL" id="ACM47544.1"/>
    </source>
</evidence>
<gene>
    <name evidence="1" type="primary">hp4</name>
</gene>
<dbReference type="GO" id="GO:0017148">
    <property type="term" value="P:negative regulation of translation"/>
    <property type="evidence" value="ECO:0007669"/>
    <property type="project" value="InterPro"/>
</dbReference>
<keyword evidence="1" id="KW-0614">Plasmid</keyword>
<dbReference type="RefSeq" id="WP_012660742.1">
    <property type="nucleotide sequence ID" value="NC_012035.1"/>
</dbReference>
<organism evidence="1">
    <name type="scientific">Shewanella sp. 33B</name>
    <dbReference type="NCBI Taxonomy" id="592146"/>
    <lineage>
        <taxon>Bacteria</taxon>
        <taxon>Pseudomonadati</taxon>
        <taxon>Pseudomonadota</taxon>
        <taxon>Gammaproteobacteria</taxon>
        <taxon>Alteromonadales</taxon>
        <taxon>Shewanellaceae</taxon>
        <taxon>Shewanella</taxon>
    </lineage>
</organism>
<dbReference type="AlphaFoldDB" id="B9W0T4"/>
<dbReference type="InterPro" id="IPR038493">
    <property type="entry name" value="MqsR_sf"/>
</dbReference>
<dbReference type="CDD" id="cd12869">
    <property type="entry name" value="MqsR"/>
    <property type="match status" value="1"/>
</dbReference>
<evidence type="ECO:0008006" key="2">
    <source>
        <dbReference type="Google" id="ProtNLM"/>
    </source>
</evidence>
<dbReference type="Gene3D" id="3.30.2310.40">
    <property type="match status" value="1"/>
</dbReference>
<name>B9W0T4_9GAMM</name>
<dbReference type="GO" id="GO:0009372">
    <property type="term" value="P:quorum sensing"/>
    <property type="evidence" value="ECO:0007669"/>
    <property type="project" value="InterPro"/>
</dbReference>
<protein>
    <recommendedName>
        <fullName evidence="2">Type II toxin-antitoxin system MqsR family toxin</fullName>
    </recommendedName>
</protein>
<accession>B9W0T4</accession>
<sequence>MVTSKRKPTYNLTSIQKALKTVKTLKMTFSARRDATDLGFDDQDVISAIQSIQAKDFYKTMPSIDPSYPYQDVYKFMYKELYIYIKFQDINGSFVVSFKEV</sequence>
<dbReference type="EMBL" id="FJ626843">
    <property type="protein sequence ID" value="ACM47544.1"/>
    <property type="molecule type" value="Genomic_DNA"/>
</dbReference>
<proteinExistence type="predicted"/>
<dbReference type="Pfam" id="PF15723">
    <property type="entry name" value="MqsR_toxin"/>
    <property type="match status" value="1"/>
</dbReference>
<dbReference type="GO" id="GO:0044010">
    <property type="term" value="P:single-species biofilm formation"/>
    <property type="evidence" value="ECO:0007669"/>
    <property type="project" value="InterPro"/>
</dbReference>
<reference evidence="1" key="1">
    <citation type="journal article" date="2009" name="Plasmid">
        <title>Characterization of a cryptic plasmid pSFKW33 from Shewanella sp. 33B.</title>
        <authorList>
            <person name="Werbowy K."/>
            <person name="Cieslinski H."/>
            <person name="Kur J."/>
        </authorList>
    </citation>
    <scope>NUCLEOTIDE SEQUENCE</scope>
    <source>
        <strain evidence="1">33B</strain>
        <plasmid evidence="1">pSFKW33</plasmid>
    </source>
</reference>